<organism evidence="2 3">
    <name type="scientific">Lentzea indica</name>
    <dbReference type="NCBI Taxonomy" id="2604800"/>
    <lineage>
        <taxon>Bacteria</taxon>
        <taxon>Bacillati</taxon>
        <taxon>Actinomycetota</taxon>
        <taxon>Actinomycetes</taxon>
        <taxon>Pseudonocardiales</taxon>
        <taxon>Pseudonocardiaceae</taxon>
        <taxon>Lentzea</taxon>
    </lineage>
</organism>
<evidence type="ECO:0000313" key="3">
    <source>
        <dbReference type="Proteomes" id="UP001515943"/>
    </source>
</evidence>
<protein>
    <recommendedName>
        <fullName evidence="4">HNH endonuclease</fullName>
    </recommendedName>
</protein>
<keyword evidence="3" id="KW-1185">Reference proteome</keyword>
<reference evidence="2 3" key="1">
    <citation type="submission" date="2019-08" db="EMBL/GenBank/DDBJ databases">
        <title>Lentzea from Indian Himalayas.</title>
        <authorList>
            <person name="Mandal S."/>
            <person name="Mallick Gupta A."/>
            <person name="Maiti P.K."/>
            <person name="Sarkar J."/>
            <person name="Mandal S."/>
        </authorList>
    </citation>
    <scope>NUCLEOTIDE SEQUENCE [LARGE SCALE GENOMIC DNA]</scope>
    <source>
        <strain evidence="2 3">PSKA42</strain>
    </source>
</reference>
<feature type="compositionally biased region" description="Polar residues" evidence="1">
    <location>
        <begin position="69"/>
        <end position="78"/>
    </location>
</feature>
<dbReference type="EMBL" id="VSRL01000159">
    <property type="protein sequence ID" value="NKE61183.1"/>
    <property type="molecule type" value="Genomic_DNA"/>
</dbReference>
<evidence type="ECO:0000256" key="1">
    <source>
        <dbReference type="SAM" id="MobiDB-lite"/>
    </source>
</evidence>
<dbReference type="Proteomes" id="UP001515943">
    <property type="component" value="Unassembled WGS sequence"/>
</dbReference>
<evidence type="ECO:0000313" key="2">
    <source>
        <dbReference type="EMBL" id="NKE61183.1"/>
    </source>
</evidence>
<accession>A0ABX1FRQ0</accession>
<name>A0ABX1FRQ0_9PSEU</name>
<evidence type="ECO:0008006" key="4">
    <source>
        <dbReference type="Google" id="ProtNLM"/>
    </source>
</evidence>
<dbReference type="RefSeq" id="WP_167977834.1">
    <property type="nucleotide sequence ID" value="NZ_VSRL01000159.1"/>
</dbReference>
<feature type="region of interest" description="Disordered" evidence="1">
    <location>
        <begin position="58"/>
        <end position="90"/>
    </location>
</feature>
<proteinExistence type="predicted"/>
<comment type="caution">
    <text evidence="2">The sequence shown here is derived from an EMBL/GenBank/DDBJ whole genome shotgun (WGS) entry which is preliminary data.</text>
</comment>
<gene>
    <name evidence="2" type="ORF">FXN61_32185</name>
</gene>
<sequence length="90" mass="10019">MPPPEPECDLCEDTGTMTWQQPVAGVDGRWSLRQLEHPCVNGCSGWWQLPAAEHGGMVDPSTGIRTGGNVAQSNQQLRTDWYQASRPRKR</sequence>